<accession>M0NAR4</accession>
<proteinExistence type="predicted"/>
<comment type="caution">
    <text evidence="2">The sequence shown here is derived from an EMBL/GenBank/DDBJ whole genome shotgun (WGS) entry which is preliminary data.</text>
</comment>
<evidence type="ECO:0000313" key="2">
    <source>
        <dbReference type="EMBL" id="EMA53750.1"/>
    </source>
</evidence>
<dbReference type="EMBL" id="AOMF01000150">
    <property type="protein sequence ID" value="EMA53750.1"/>
    <property type="molecule type" value="Genomic_DNA"/>
</dbReference>
<name>M0NAR4_9EURY</name>
<protein>
    <submittedName>
        <fullName evidence="2">Uncharacterized protein</fullName>
    </submittedName>
</protein>
<dbReference type="Proteomes" id="UP000011680">
    <property type="component" value="Unassembled WGS sequence"/>
</dbReference>
<reference evidence="2 3" key="1">
    <citation type="journal article" date="2014" name="PLoS Genet.">
        <title>Phylogenetically driven sequencing of extremely halophilic archaea reveals strategies for static and dynamic osmo-response.</title>
        <authorList>
            <person name="Becker E.A."/>
            <person name="Seitzer P.M."/>
            <person name="Tritt A."/>
            <person name="Larsen D."/>
            <person name="Krusor M."/>
            <person name="Yao A.I."/>
            <person name="Wu D."/>
            <person name="Madern D."/>
            <person name="Eisen J.A."/>
            <person name="Darling A.E."/>
            <person name="Facciotti M.T."/>
        </authorList>
    </citation>
    <scope>NUCLEOTIDE SEQUENCE [LARGE SCALE GENOMIC DNA]</scope>
    <source>
        <strain evidence="2 3">JCM 13552</strain>
    </source>
</reference>
<gene>
    <name evidence="2" type="ORF">C451_09010</name>
</gene>
<dbReference type="AlphaFoldDB" id="M0NAR4"/>
<evidence type="ECO:0000256" key="1">
    <source>
        <dbReference type="SAM" id="MobiDB-lite"/>
    </source>
</evidence>
<sequence length="130" mass="13081">MSPARSGESATSLVNRHEPHESVSPGRRLWRFPRVVVSASSSATASGPSVSGQLATAAPPSASEPASSVSSAVAPPSSGSVGHSPGARVGRCGLRSWPMRSMATDSVDSSSTARSSSASDDVTDSIISDE</sequence>
<organism evidence="2 3">
    <name type="scientific">Halococcus thailandensis JCM 13552</name>
    <dbReference type="NCBI Taxonomy" id="1227457"/>
    <lineage>
        <taxon>Archaea</taxon>
        <taxon>Methanobacteriati</taxon>
        <taxon>Methanobacteriota</taxon>
        <taxon>Stenosarchaea group</taxon>
        <taxon>Halobacteria</taxon>
        <taxon>Halobacteriales</taxon>
        <taxon>Halococcaceae</taxon>
        <taxon>Halococcus</taxon>
    </lineage>
</organism>
<feature type="region of interest" description="Disordered" evidence="1">
    <location>
        <begin position="1"/>
        <end position="130"/>
    </location>
</feature>
<feature type="compositionally biased region" description="Acidic residues" evidence="1">
    <location>
        <begin position="121"/>
        <end position="130"/>
    </location>
</feature>
<feature type="compositionally biased region" description="Low complexity" evidence="1">
    <location>
        <begin position="100"/>
        <end position="120"/>
    </location>
</feature>
<dbReference type="STRING" id="1227457.C451_09010"/>
<keyword evidence="3" id="KW-1185">Reference proteome</keyword>
<evidence type="ECO:0000313" key="3">
    <source>
        <dbReference type="Proteomes" id="UP000011680"/>
    </source>
</evidence>
<feature type="compositionally biased region" description="Low complexity" evidence="1">
    <location>
        <begin position="35"/>
        <end position="86"/>
    </location>
</feature>